<dbReference type="Pfam" id="PF11376">
    <property type="entry name" value="DUF3179"/>
    <property type="match status" value="1"/>
</dbReference>
<evidence type="ECO:0000313" key="1">
    <source>
        <dbReference type="EMBL" id="MCA9754713.1"/>
    </source>
</evidence>
<reference evidence="1" key="1">
    <citation type="submission" date="2020-04" db="EMBL/GenBank/DDBJ databases">
        <authorList>
            <person name="Zhang T."/>
        </authorList>
    </citation>
    <scope>NUCLEOTIDE SEQUENCE</scope>
    <source>
        <strain evidence="1">HKST-UBA02</strain>
    </source>
</reference>
<dbReference type="InterPro" id="IPR021516">
    <property type="entry name" value="DUF3179"/>
</dbReference>
<reference evidence="1" key="2">
    <citation type="journal article" date="2021" name="Microbiome">
        <title>Successional dynamics and alternative stable states in a saline activated sludge microbial community over 9 years.</title>
        <authorList>
            <person name="Wang Y."/>
            <person name="Ye J."/>
            <person name="Ju F."/>
            <person name="Liu L."/>
            <person name="Boyd J.A."/>
            <person name="Deng Y."/>
            <person name="Parks D.H."/>
            <person name="Jiang X."/>
            <person name="Yin X."/>
            <person name="Woodcroft B.J."/>
            <person name="Tyson G.W."/>
            <person name="Hugenholtz P."/>
            <person name="Polz M.F."/>
            <person name="Zhang T."/>
        </authorList>
    </citation>
    <scope>NUCLEOTIDE SEQUENCE</scope>
    <source>
        <strain evidence="1">HKST-UBA02</strain>
    </source>
</reference>
<comment type="caution">
    <text evidence="1">The sequence shown here is derived from an EMBL/GenBank/DDBJ whole genome shotgun (WGS) entry which is preliminary data.</text>
</comment>
<proteinExistence type="predicted"/>
<dbReference type="AlphaFoldDB" id="A0A956NB81"/>
<accession>A0A956NB81</accession>
<name>A0A956NB81_UNCEI</name>
<protein>
    <submittedName>
        <fullName evidence="1">DUF3179 domain-containing protein</fullName>
    </submittedName>
</protein>
<organism evidence="1 2">
    <name type="scientific">Eiseniibacteriota bacterium</name>
    <dbReference type="NCBI Taxonomy" id="2212470"/>
    <lineage>
        <taxon>Bacteria</taxon>
        <taxon>Candidatus Eiseniibacteriota</taxon>
    </lineage>
</organism>
<dbReference type="EMBL" id="JAGQHS010000008">
    <property type="protein sequence ID" value="MCA9754713.1"/>
    <property type="molecule type" value="Genomic_DNA"/>
</dbReference>
<gene>
    <name evidence="1" type="ORF">KDA27_02845</name>
</gene>
<dbReference type="Proteomes" id="UP000739538">
    <property type="component" value="Unassembled WGS sequence"/>
</dbReference>
<sequence>MRGLWWLLALAILVTGSAGTYMVHLVLEAKQKPRIGDGSNPATYGFSFEHLTVPMNEIQASGLPRNSLDVLDLPPRYSAEEATHFRGRDKYVVATDLILGVELGDEALAYPIQILNWHEVVNDTLAGVPIVVSYSPLTGTIAAFDRRVGDQTLEFGFSGLLLETHSLLFDRSDEPSLWSPLLGRAISGPAAARGDTLRPIHAQFVPWSVWSKRHPEAEVLTRDEAKIMAYRRSPYGEYYGNDILRFPVSKLPPDRETYPYKSRIIAVRTTGDWSVYHLADLVRRADPRGIYETTQDGVDLRFTVFSGDPITAYVEAVDPTDWFDFRPTMWFAWYSVH</sequence>
<evidence type="ECO:0000313" key="2">
    <source>
        <dbReference type="Proteomes" id="UP000739538"/>
    </source>
</evidence>